<evidence type="ECO:0000256" key="5">
    <source>
        <dbReference type="ARBA" id="ARBA00023237"/>
    </source>
</evidence>
<reference evidence="8" key="1">
    <citation type="journal article" date="2012" name="Stand. Genomic Sci.">
        <title>Genome sequence of the Antarctic rhodopsins-containing flavobacterium Gillisia limnaea type strain (R-8282(T)).</title>
        <authorList>
            <person name="Riedel T."/>
            <person name="Held B."/>
            <person name="Nolan M."/>
            <person name="Lucas S."/>
            <person name="Lapidus A."/>
            <person name="Tice H."/>
            <person name="Del Rio T.G."/>
            <person name="Cheng J.F."/>
            <person name="Han C."/>
            <person name="Tapia R."/>
            <person name="Goodwin L.A."/>
            <person name="Pitluck S."/>
            <person name="Liolios K."/>
            <person name="Mavromatis K."/>
            <person name="Pagani I."/>
            <person name="Ivanova N."/>
            <person name="Mikhailova N."/>
            <person name="Pati A."/>
            <person name="Chen A."/>
            <person name="Palaniappan K."/>
            <person name="Land M."/>
            <person name="Rohde M."/>
            <person name="Tindall B.J."/>
            <person name="Detter J.C."/>
            <person name="Goker M."/>
            <person name="Bristow J."/>
            <person name="Eisen J.A."/>
            <person name="Markowitz V."/>
            <person name="Hugenholtz P."/>
            <person name="Kyrpides N.C."/>
            <person name="Klenk H.P."/>
            <person name="Woyke T."/>
        </authorList>
    </citation>
    <scope>NUCLEOTIDE SEQUENCE [LARGE SCALE GENOMIC DNA]</scope>
    <source>
        <strain evidence="8">DSM 15749 / LMG 21470 / R-8282</strain>
    </source>
</reference>
<dbReference type="RefSeq" id="WP_006987471.1">
    <property type="nucleotide sequence ID" value="NZ_JH594606.1"/>
</dbReference>
<accession>H2BYM4</accession>
<dbReference type="Proteomes" id="UP000003844">
    <property type="component" value="Unassembled WGS sequence"/>
</dbReference>
<dbReference type="PANTHER" id="PTHR12815">
    <property type="entry name" value="SORTING AND ASSEMBLY MACHINERY SAMM50 PROTEIN FAMILY MEMBER"/>
    <property type="match status" value="1"/>
</dbReference>
<keyword evidence="5" id="KW-0998">Cell outer membrane</keyword>
<dbReference type="AlphaFoldDB" id="H2BYM4"/>
<dbReference type="EMBL" id="JH594606">
    <property type="protein sequence ID" value="EHQ01145.1"/>
    <property type="molecule type" value="Genomic_DNA"/>
</dbReference>
<dbReference type="InterPro" id="IPR039910">
    <property type="entry name" value="D15-like"/>
</dbReference>
<dbReference type="STRING" id="865937.Gilli_0431"/>
<evidence type="ECO:0000313" key="7">
    <source>
        <dbReference type="EMBL" id="EHQ01145.1"/>
    </source>
</evidence>
<dbReference type="PANTHER" id="PTHR12815:SF47">
    <property type="entry name" value="TRANSLOCATION AND ASSEMBLY MODULE SUBUNIT TAMA"/>
    <property type="match status" value="1"/>
</dbReference>
<keyword evidence="2" id="KW-0812">Transmembrane</keyword>
<evidence type="ECO:0000256" key="2">
    <source>
        <dbReference type="ARBA" id="ARBA00022692"/>
    </source>
</evidence>
<feature type="domain" description="Bacterial surface antigen (D15)" evidence="6">
    <location>
        <begin position="516"/>
        <end position="746"/>
    </location>
</feature>
<dbReference type="Gene3D" id="2.40.160.50">
    <property type="entry name" value="membrane protein fhac: a member of the omp85/tpsb transporter family"/>
    <property type="match status" value="1"/>
</dbReference>
<dbReference type="GO" id="GO:0019867">
    <property type="term" value="C:outer membrane"/>
    <property type="evidence" value="ECO:0007669"/>
    <property type="project" value="InterPro"/>
</dbReference>
<dbReference type="OrthoDB" id="9814535at2"/>
<proteinExistence type="predicted"/>
<evidence type="ECO:0000256" key="1">
    <source>
        <dbReference type="ARBA" id="ARBA00004370"/>
    </source>
</evidence>
<evidence type="ECO:0000313" key="8">
    <source>
        <dbReference type="Proteomes" id="UP000003844"/>
    </source>
</evidence>
<keyword evidence="8" id="KW-1185">Reference proteome</keyword>
<evidence type="ECO:0000259" key="6">
    <source>
        <dbReference type="Pfam" id="PF01103"/>
    </source>
</evidence>
<protein>
    <submittedName>
        <fullName evidence="7">Surface antigen (D15)</fullName>
    </submittedName>
</protein>
<gene>
    <name evidence="7" type="ORF">Gilli_0431</name>
</gene>
<dbReference type="PROSITE" id="PS51257">
    <property type="entry name" value="PROKAR_LIPOPROTEIN"/>
    <property type="match status" value="1"/>
</dbReference>
<evidence type="ECO:0000256" key="3">
    <source>
        <dbReference type="ARBA" id="ARBA00022729"/>
    </source>
</evidence>
<keyword evidence="4" id="KW-0472">Membrane</keyword>
<dbReference type="Pfam" id="PF01103">
    <property type="entry name" value="Omp85"/>
    <property type="match status" value="1"/>
</dbReference>
<organism evidence="7 8">
    <name type="scientific">Gillisia limnaea (strain DSM 15749 / LMG 21470 / R-8282)</name>
    <dbReference type="NCBI Taxonomy" id="865937"/>
    <lineage>
        <taxon>Bacteria</taxon>
        <taxon>Pseudomonadati</taxon>
        <taxon>Bacteroidota</taxon>
        <taxon>Flavobacteriia</taxon>
        <taxon>Flavobacteriales</taxon>
        <taxon>Flavobacteriaceae</taxon>
        <taxon>Gillisia</taxon>
    </lineage>
</organism>
<keyword evidence="3" id="KW-0732">Signal</keyword>
<evidence type="ECO:0000256" key="4">
    <source>
        <dbReference type="ARBA" id="ARBA00023136"/>
    </source>
</evidence>
<name>H2BYM4_GILLR</name>
<dbReference type="InterPro" id="IPR000184">
    <property type="entry name" value="Bac_surfAg_D15"/>
</dbReference>
<dbReference type="HOGENOM" id="CLU_010929_0_0_10"/>
<sequence>MPKKIHIYLITGLISFLMLQSCSVKKFIPEGELLYRGANLEVDTVSNIKEFDQLRTQLEAVIQPEPNNKILGMHPGLYFHYKAQKDKPGFINKFLNDKIGEEPVYLSNVETILTEDLLLNRLENRGFFYSTATSSVQENEAKKTARVSYKVSLTEPYRLENYKLDSDSLLIYKEIGKLLPDTPLEKGMRFDLPLLKFERERLDRKLKETGYYNFNSGFLIFEADTNQYSNKRFDLFLRLKKEVPVKSIIPYKISKVNIYPNYVIGNDSIKQDTLRFEGKSFIQAEEFFKPKHLDPYVLIDEGALYSPSNSRNTSRRLASIGAYKFVNIRYDEIDTLATDSLGILEANIFLSPLNKRAIRAELQAITKSNNFAGPNLAVTLSNRNLFHGGETLNISAKFGYEVQIAGGDRKGLSSIQLGLGADLIFPRLLFPISFDENWFEYSIPKTKISLEGDYLSRSELFSLGSVSARFGYLWNANRYVSHELNPISLNYVSLTNTTPEFETILDENSFLRNSFDQQFISGLTYSFTYNGMVDQNKKHQFFLNSTLDIAGNTIDLISGNAEEDPQTFFGLEYAQYAKADADFRYHFNFGKEQKIATRLFAGYGIPYGNSNVMPFSKQYFSGGPYSVRAFRIRSLGPGTYDPAESGDAGFFDQSGNIRLEANVEYRFPIISFLKGAAFVDAGNVWNTNESLPGGKFSSNFIDEFGIGGGVGLRVDIQNFVIRFDLAAPFRTPYLPEGDRWNFDFGKPVFNFAIGYPF</sequence>
<comment type="subcellular location">
    <subcellularLocation>
        <location evidence="1">Membrane</location>
    </subcellularLocation>
</comment>
<dbReference type="eggNOG" id="COG4775">
    <property type="taxonomic scope" value="Bacteria"/>
</dbReference>